<protein>
    <submittedName>
        <fullName evidence="2">Uncharacterized protein</fullName>
    </submittedName>
</protein>
<feature type="transmembrane region" description="Helical" evidence="1">
    <location>
        <begin position="7"/>
        <end position="25"/>
    </location>
</feature>
<evidence type="ECO:0000313" key="2">
    <source>
        <dbReference type="EMBL" id="OGM20343.1"/>
    </source>
</evidence>
<reference evidence="2 3" key="1">
    <citation type="journal article" date="2016" name="Nat. Commun.">
        <title>Thousands of microbial genomes shed light on interconnected biogeochemical processes in an aquifer system.</title>
        <authorList>
            <person name="Anantharaman K."/>
            <person name="Brown C.T."/>
            <person name="Hug L.A."/>
            <person name="Sharon I."/>
            <person name="Castelle C.J."/>
            <person name="Probst A.J."/>
            <person name="Thomas B.C."/>
            <person name="Singh A."/>
            <person name="Wilkins M.J."/>
            <person name="Karaoz U."/>
            <person name="Brodie E.L."/>
            <person name="Williams K.H."/>
            <person name="Hubbard S.S."/>
            <person name="Banfield J.F."/>
        </authorList>
    </citation>
    <scope>NUCLEOTIDE SEQUENCE [LARGE SCALE GENOMIC DNA]</scope>
</reference>
<feature type="transmembrane region" description="Helical" evidence="1">
    <location>
        <begin position="63"/>
        <end position="84"/>
    </location>
</feature>
<dbReference type="Proteomes" id="UP000178419">
    <property type="component" value="Unassembled WGS sequence"/>
</dbReference>
<dbReference type="AlphaFoldDB" id="A0A1F7XZ81"/>
<organism evidence="2 3">
    <name type="scientific">Candidatus Woesebacteria bacterium RIFCSPHIGHO2_01_FULL_38_9</name>
    <dbReference type="NCBI Taxonomy" id="1802492"/>
    <lineage>
        <taxon>Bacteria</taxon>
        <taxon>Candidatus Woeseibacteriota</taxon>
    </lineage>
</organism>
<dbReference type="EMBL" id="MGGE01000044">
    <property type="protein sequence ID" value="OGM20343.1"/>
    <property type="molecule type" value="Genomic_DNA"/>
</dbReference>
<keyword evidence="1" id="KW-0472">Membrane</keyword>
<feature type="transmembrane region" description="Helical" evidence="1">
    <location>
        <begin position="31"/>
        <end position="51"/>
    </location>
</feature>
<proteinExistence type="predicted"/>
<comment type="caution">
    <text evidence="2">The sequence shown here is derived from an EMBL/GenBank/DDBJ whole genome shotgun (WGS) entry which is preliminary data.</text>
</comment>
<feature type="transmembrane region" description="Helical" evidence="1">
    <location>
        <begin position="104"/>
        <end position="132"/>
    </location>
</feature>
<sequence length="135" mass="15034">MKRIVQLIFPPLKGFLSTSIYYIVLGQYGNLIVFLVTFILASVQIATLFYMHNNYKKLTRYAIPIYFVFDLIVFLIIPAVAGGMSGLRPDGCYGILFGSVCGLAAVLIPTLMVLTILSIPYAIISAITLAYLRWE</sequence>
<name>A0A1F7XZ81_9BACT</name>
<evidence type="ECO:0000313" key="3">
    <source>
        <dbReference type="Proteomes" id="UP000178419"/>
    </source>
</evidence>
<evidence type="ECO:0000256" key="1">
    <source>
        <dbReference type="SAM" id="Phobius"/>
    </source>
</evidence>
<keyword evidence="1" id="KW-0812">Transmembrane</keyword>
<keyword evidence="1" id="KW-1133">Transmembrane helix</keyword>
<gene>
    <name evidence="2" type="ORF">A2714_04840</name>
</gene>
<accession>A0A1F7XZ81</accession>